<dbReference type="EMBL" id="GDHC01015921">
    <property type="protein sequence ID" value="JAQ02708.1"/>
    <property type="molecule type" value="Transcribed_RNA"/>
</dbReference>
<sequence>MDVSATSQTNRVNCPHCSGEYTRRGLANHITRSHPTTTASQPPPNPSDDAELIQDRFVSGFGAPLINKDTEGDRNGIWEKWWRRSVKLTGRQYTIPFGPVGRQFVSLVTEEISRIVDGTQRSERVFVLCTTCLQRAKDISSGKDIRRLLIRRMALWRQEKFEELVKEAERSDRQLGNSRKKTDKDHKIRVFTRLVTKGKLREGTRWITDRQTSGGVLQPTSQLADGRTVLEILDAKHPNQMTPDPETFIDSTDLPTMKDIDVSGDHIAKVAHSLKGSAGPSGTDSETWRDMLLRFGAHSSRLRDAIAALVRRMSNGIMEWDKIKALLARRGVALDKNPGVRPIGVGEVLQRICAKTMVFVTGIDLKEECGADQLCAGTKAGVESAIHGMSMRFADTETEGMLLIDATNAFNSLSRPLTLWNARMLWPRCARFLFNTYRGFPTTVFRQSDELILSREGTTQGDPLGMLMYGVGTLPLIRKLKSANYQQTWYADDSTCVGKLSDLKVWLNHLQVEGPKWGYHPEANKSYLILKPGLEEEAQSAFRDSGLRVVYSQRFLGGVIGTTDLKHEFVKHKVQSWVENVGKLAEATKKSPQAGFVAFQKSLCREWAFTQRVVGGCDDEYEPLRNAIRQVFVPALVGESLSDLEAKLFELPLKSGGLALEDPVKSAPVNYNASEKATRVLAEALATGRNFDTNQHEERIREIQKDERMLNTAGMVARRDRIIRSLPETQKRAVERITQSHSSQWLTVVPLQRDDLDLSPSQFRDGLCVRYGKEPRELPSHCDGCGERMNLCHALNCKKGGLVKRGHDQIRDQCGKMASLAW</sequence>
<evidence type="ECO:0008006" key="2">
    <source>
        <dbReference type="Google" id="ProtNLM"/>
    </source>
</evidence>
<reference evidence="1" key="1">
    <citation type="journal article" date="2016" name="Gigascience">
        <title>De novo construction of an expanded transcriptome assembly for the western tarnished plant bug, Lygus hesperus.</title>
        <authorList>
            <person name="Tassone E.E."/>
            <person name="Geib S.M."/>
            <person name="Hall B."/>
            <person name="Fabrick J.A."/>
            <person name="Brent C.S."/>
            <person name="Hull J.J."/>
        </authorList>
    </citation>
    <scope>NUCLEOTIDE SEQUENCE</scope>
</reference>
<name>A0A146L2U3_LYGHE</name>
<protein>
    <recommendedName>
        <fullName evidence="2">Reverse transcriptase domain-containing protein</fullName>
    </recommendedName>
</protein>
<feature type="non-terminal residue" evidence="1">
    <location>
        <position position="822"/>
    </location>
</feature>
<gene>
    <name evidence="1" type="ORF">g.73299</name>
</gene>
<evidence type="ECO:0000313" key="1">
    <source>
        <dbReference type="EMBL" id="JAQ02708.1"/>
    </source>
</evidence>
<organism evidence="1">
    <name type="scientific">Lygus hesperus</name>
    <name type="common">Western plant bug</name>
    <dbReference type="NCBI Taxonomy" id="30085"/>
    <lineage>
        <taxon>Eukaryota</taxon>
        <taxon>Metazoa</taxon>
        <taxon>Ecdysozoa</taxon>
        <taxon>Arthropoda</taxon>
        <taxon>Hexapoda</taxon>
        <taxon>Insecta</taxon>
        <taxon>Pterygota</taxon>
        <taxon>Neoptera</taxon>
        <taxon>Paraneoptera</taxon>
        <taxon>Hemiptera</taxon>
        <taxon>Heteroptera</taxon>
        <taxon>Panheteroptera</taxon>
        <taxon>Cimicomorpha</taxon>
        <taxon>Miridae</taxon>
        <taxon>Mirini</taxon>
        <taxon>Lygus</taxon>
    </lineage>
</organism>
<proteinExistence type="predicted"/>
<dbReference type="AlphaFoldDB" id="A0A146L2U3"/>
<accession>A0A146L2U3</accession>